<protein>
    <recommendedName>
        <fullName evidence="2">FlgO domain-containing protein</fullName>
    </recommendedName>
</protein>
<evidence type="ECO:0000313" key="4">
    <source>
        <dbReference type="Proteomes" id="UP000580856"/>
    </source>
</evidence>
<organism evidence="3 4">
    <name type="scientific">Desulfobaculum xiamenense</name>
    <dbReference type="NCBI Taxonomy" id="995050"/>
    <lineage>
        <taxon>Bacteria</taxon>
        <taxon>Pseudomonadati</taxon>
        <taxon>Thermodesulfobacteriota</taxon>
        <taxon>Desulfovibrionia</taxon>
        <taxon>Desulfovibrionales</taxon>
        <taxon>Desulfovibrionaceae</taxon>
        <taxon>Desulfobaculum</taxon>
    </lineage>
</organism>
<keyword evidence="4" id="KW-1185">Reference proteome</keyword>
<dbReference type="EMBL" id="JAATJA010000001">
    <property type="protein sequence ID" value="NJB66953.1"/>
    <property type="molecule type" value="Genomic_DNA"/>
</dbReference>
<sequence length="283" mass="30823">MNRHALITAAVLALAVAPIARADEQPATPGEHMIAAQNEAPALDPGSGVTSKYGGSIHLDGTRHSLRNQGQVHPGVLVHDGDKGYIWLHSDQPMPAPDEHAAAAEELRLKVRELAAQLLAPGTDLGGAVTMPVSFVDQDDFDHSSSFGRFIAEQMFNDLTRQGIGVREYRALPAVATRPQDGEFALTRDMERAVPQLASGLVLAGTYYFDKHSVFVNARLFRPSDQMVVRTASVAFPQTPLTRSMLAKGAALRLRTAEVELKSYDEMKDKTTLGYMLEQEDLH</sequence>
<proteinExistence type="predicted"/>
<evidence type="ECO:0000259" key="2">
    <source>
        <dbReference type="Pfam" id="PF17680"/>
    </source>
</evidence>
<keyword evidence="1" id="KW-0732">Signal</keyword>
<dbReference type="Proteomes" id="UP000580856">
    <property type="component" value="Unassembled WGS sequence"/>
</dbReference>
<feature type="domain" description="FlgO" evidence="2">
    <location>
        <begin position="113"/>
        <end position="240"/>
    </location>
</feature>
<dbReference type="AlphaFoldDB" id="A0A846QLA0"/>
<reference evidence="3 4" key="1">
    <citation type="submission" date="2020-03" db="EMBL/GenBank/DDBJ databases">
        <title>Genomic Encyclopedia of Type Strains, Phase IV (KMG-IV): sequencing the most valuable type-strain genomes for metagenomic binning, comparative biology and taxonomic classification.</title>
        <authorList>
            <person name="Goeker M."/>
        </authorList>
    </citation>
    <scope>NUCLEOTIDE SEQUENCE [LARGE SCALE GENOMIC DNA]</scope>
    <source>
        <strain evidence="3 4">DSM 24233</strain>
    </source>
</reference>
<feature type="signal peptide" evidence="1">
    <location>
        <begin position="1"/>
        <end position="22"/>
    </location>
</feature>
<dbReference type="Pfam" id="PF17680">
    <property type="entry name" value="FlgO"/>
    <property type="match status" value="1"/>
</dbReference>
<gene>
    <name evidence="3" type="ORF">GGQ74_000593</name>
</gene>
<dbReference type="RefSeq" id="WP_167940047.1">
    <property type="nucleotide sequence ID" value="NZ_JAATJA010000001.1"/>
</dbReference>
<evidence type="ECO:0000256" key="1">
    <source>
        <dbReference type="SAM" id="SignalP"/>
    </source>
</evidence>
<name>A0A846QLA0_9BACT</name>
<comment type="caution">
    <text evidence="3">The sequence shown here is derived from an EMBL/GenBank/DDBJ whole genome shotgun (WGS) entry which is preliminary data.</text>
</comment>
<dbReference type="InterPro" id="IPR041215">
    <property type="entry name" value="FlgO_dom"/>
</dbReference>
<feature type="chain" id="PRO_5033061291" description="FlgO domain-containing protein" evidence="1">
    <location>
        <begin position="23"/>
        <end position="283"/>
    </location>
</feature>
<accession>A0A846QLA0</accession>
<evidence type="ECO:0000313" key="3">
    <source>
        <dbReference type="EMBL" id="NJB66953.1"/>
    </source>
</evidence>